<keyword evidence="3" id="KW-0808">Transferase</keyword>
<feature type="transmembrane region" description="Helical" evidence="7">
    <location>
        <begin position="109"/>
        <end position="129"/>
    </location>
</feature>
<keyword evidence="10" id="KW-1185">Reference proteome</keyword>
<dbReference type="AlphaFoldDB" id="A0A9R1CSJ7"/>
<reference evidence="9" key="1">
    <citation type="journal article" date="2023" name="Front. Microbiol.">
        <title>Genomic-based phylogenetic and metabolic analyses of the genus Natronomonas, and description of Natronomonas aquatica sp. nov.</title>
        <authorList>
            <person name="Garcia-Roldan A."/>
            <person name="Duran-Viseras A."/>
            <person name="de la Haba R.R."/>
            <person name="Corral P."/>
            <person name="Sanchez-Porro C."/>
            <person name="Ventosa A."/>
        </authorList>
    </citation>
    <scope>NUCLEOTIDE SEQUENCE</scope>
    <source>
        <strain evidence="9">F2-12</strain>
    </source>
</reference>
<sequence>MSENRRRSQVAILLWTLGIAFAAAGLALWFVLYRPRTTSLHRLVLGVVVHVLFGYILTMSGILVYRSDLSTDECLIAAKRCAFGAALMGFLAVWGSASELSAGVVTLEFLNEFVIVSSVGAAAGVLVGLNRGQAVRNRRLVAEKAEREETLVFLLRLLDHDIQNHLMAISEYTEAVDPAAVDSRVDPVAGIRDRSADIERLLETANAVLESETGDEEFEPVDLSTVLREQMSVIQSNAPEIETRTRIDDGLYVESNQFVDEVFHNILDNAVTHNPPDDLTIAVAAAETEEGVVVEIADDGRGIPDQIRESVFDPGVRTDKSGGDGLGLYLVRKLVESYGGRVGVGDRSPTGTRFRVWFPKA</sequence>
<dbReference type="InterPro" id="IPR005467">
    <property type="entry name" value="His_kinase_dom"/>
</dbReference>
<protein>
    <recommendedName>
        <fullName evidence="2">histidine kinase</fullName>
        <ecNumber evidence="2">2.7.13.3</ecNumber>
    </recommendedName>
</protein>
<dbReference type="EC" id="2.7.13.3" evidence="2"/>
<dbReference type="Gene3D" id="3.30.565.10">
    <property type="entry name" value="Histidine kinase-like ATPase, C-terminal domain"/>
    <property type="match status" value="1"/>
</dbReference>
<evidence type="ECO:0000259" key="8">
    <source>
        <dbReference type="PROSITE" id="PS50109"/>
    </source>
</evidence>
<dbReference type="InterPro" id="IPR036890">
    <property type="entry name" value="HATPase_C_sf"/>
</dbReference>
<evidence type="ECO:0000256" key="3">
    <source>
        <dbReference type="ARBA" id="ARBA00022679"/>
    </source>
</evidence>
<name>A0A9R1CSJ7_9EURY</name>
<dbReference type="PRINTS" id="PR00344">
    <property type="entry name" value="BCTRLSENSOR"/>
</dbReference>
<dbReference type="InterPro" id="IPR003594">
    <property type="entry name" value="HATPase_dom"/>
</dbReference>
<organism evidence="9 10">
    <name type="scientific">Natronomonas aquatica</name>
    <dbReference type="NCBI Taxonomy" id="2841590"/>
    <lineage>
        <taxon>Archaea</taxon>
        <taxon>Methanobacteriati</taxon>
        <taxon>Methanobacteriota</taxon>
        <taxon>Stenosarchaea group</taxon>
        <taxon>Halobacteria</taxon>
        <taxon>Halobacteriales</taxon>
        <taxon>Natronomonadaceae</taxon>
        <taxon>Natronomonas</taxon>
    </lineage>
</organism>
<dbReference type="SMART" id="SM00387">
    <property type="entry name" value="HATPase_c"/>
    <property type="match status" value="1"/>
</dbReference>
<dbReference type="Pfam" id="PF02518">
    <property type="entry name" value="HATPase_c"/>
    <property type="match status" value="1"/>
</dbReference>
<comment type="caution">
    <text evidence="9">The sequence shown here is derived from an EMBL/GenBank/DDBJ whole genome shotgun (WGS) entry which is preliminary data.</text>
</comment>
<dbReference type="GO" id="GO:0005524">
    <property type="term" value="F:ATP binding"/>
    <property type="evidence" value="ECO:0007669"/>
    <property type="project" value="UniProtKB-KW"/>
</dbReference>
<dbReference type="PANTHER" id="PTHR44936">
    <property type="entry name" value="SENSOR PROTEIN CREC"/>
    <property type="match status" value="1"/>
</dbReference>
<evidence type="ECO:0000256" key="5">
    <source>
        <dbReference type="ARBA" id="ARBA00022777"/>
    </source>
</evidence>
<evidence type="ECO:0000313" key="9">
    <source>
        <dbReference type="EMBL" id="MCQ4333212.1"/>
    </source>
</evidence>
<feature type="transmembrane region" description="Helical" evidence="7">
    <location>
        <begin position="77"/>
        <end position="97"/>
    </location>
</feature>
<feature type="transmembrane region" description="Helical" evidence="7">
    <location>
        <begin position="43"/>
        <end position="65"/>
    </location>
</feature>
<proteinExistence type="predicted"/>
<dbReference type="EMBL" id="JAHLKM010000006">
    <property type="protein sequence ID" value="MCQ4333212.1"/>
    <property type="molecule type" value="Genomic_DNA"/>
</dbReference>
<evidence type="ECO:0000256" key="1">
    <source>
        <dbReference type="ARBA" id="ARBA00000085"/>
    </source>
</evidence>
<feature type="domain" description="Histidine kinase" evidence="8">
    <location>
        <begin position="157"/>
        <end position="361"/>
    </location>
</feature>
<dbReference type="Proteomes" id="UP001139494">
    <property type="component" value="Unassembled WGS sequence"/>
</dbReference>
<evidence type="ECO:0000256" key="4">
    <source>
        <dbReference type="ARBA" id="ARBA00022741"/>
    </source>
</evidence>
<dbReference type="PANTHER" id="PTHR44936:SF10">
    <property type="entry name" value="SENSOR PROTEIN RSTB"/>
    <property type="match status" value="1"/>
</dbReference>
<comment type="catalytic activity">
    <reaction evidence="1">
        <text>ATP + protein L-histidine = ADP + protein N-phospho-L-histidine.</text>
        <dbReference type="EC" id="2.7.13.3"/>
    </reaction>
</comment>
<evidence type="ECO:0000313" key="10">
    <source>
        <dbReference type="Proteomes" id="UP001139494"/>
    </source>
</evidence>
<gene>
    <name evidence="9" type="ORF">KM295_06905</name>
</gene>
<evidence type="ECO:0000256" key="7">
    <source>
        <dbReference type="SAM" id="Phobius"/>
    </source>
</evidence>
<dbReference type="InterPro" id="IPR004358">
    <property type="entry name" value="Sig_transdc_His_kin-like_C"/>
</dbReference>
<accession>A0A9R1CSJ7</accession>
<keyword evidence="7" id="KW-1133">Transmembrane helix</keyword>
<evidence type="ECO:0000256" key="2">
    <source>
        <dbReference type="ARBA" id="ARBA00012438"/>
    </source>
</evidence>
<keyword evidence="4" id="KW-0547">Nucleotide-binding</keyword>
<dbReference type="InterPro" id="IPR050980">
    <property type="entry name" value="2C_sensor_his_kinase"/>
</dbReference>
<keyword evidence="7" id="KW-0812">Transmembrane</keyword>
<evidence type="ECO:0000256" key="6">
    <source>
        <dbReference type="ARBA" id="ARBA00022840"/>
    </source>
</evidence>
<dbReference type="SUPFAM" id="SSF55874">
    <property type="entry name" value="ATPase domain of HSP90 chaperone/DNA topoisomerase II/histidine kinase"/>
    <property type="match status" value="1"/>
</dbReference>
<keyword evidence="6" id="KW-0067">ATP-binding</keyword>
<dbReference type="PROSITE" id="PS50109">
    <property type="entry name" value="HIS_KIN"/>
    <property type="match status" value="1"/>
</dbReference>
<keyword evidence="7" id="KW-0472">Membrane</keyword>
<dbReference type="CDD" id="cd00075">
    <property type="entry name" value="HATPase"/>
    <property type="match status" value="1"/>
</dbReference>
<dbReference type="GO" id="GO:0004673">
    <property type="term" value="F:protein histidine kinase activity"/>
    <property type="evidence" value="ECO:0007669"/>
    <property type="project" value="UniProtKB-EC"/>
</dbReference>
<feature type="transmembrane region" description="Helical" evidence="7">
    <location>
        <begin position="12"/>
        <end position="31"/>
    </location>
</feature>
<keyword evidence="5 9" id="KW-0418">Kinase</keyword>
<dbReference type="RefSeq" id="WP_256029236.1">
    <property type="nucleotide sequence ID" value="NZ_JAHLKM010000006.1"/>
</dbReference>